<feature type="transmembrane region" description="Helical" evidence="1">
    <location>
        <begin position="165"/>
        <end position="189"/>
    </location>
</feature>
<feature type="transmembrane region" description="Helical" evidence="1">
    <location>
        <begin position="223"/>
        <end position="246"/>
    </location>
</feature>
<comment type="caution">
    <text evidence="2">The sequence shown here is derived from an EMBL/GenBank/DDBJ whole genome shotgun (WGS) entry which is preliminary data.</text>
</comment>
<feature type="transmembrane region" description="Helical" evidence="1">
    <location>
        <begin position="27"/>
        <end position="44"/>
    </location>
</feature>
<proteinExistence type="predicted"/>
<reference evidence="2 3" key="1">
    <citation type="journal article" date="2019" name="Int. J. Syst. Evol. Microbiol.">
        <title>The Global Catalogue of Microorganisms (GCM) 10K type strain sequencing project: providing services to taxonomists for standard genome sequencing and annotation.</title>
        <authorList>
            <consortium name="The Broad Institute Genomics Platform"/>
            <consortium name="The Broad Institute Genome Sequencing Center for Infectious Disease"/>
            <person name="Wu L."/>
            <person name="Ma J."/>
        </authorList>
    </citation>
    <scope>NUCLEOTIDE SEQUENCE [LARGE SCALE GENOMIC DNA]</scope>
    <source>
        <strain evidence="2 3">JCM 16328</strain>
    </source>
</reference>
<feature type="transmembrane region" description="Helical" evidence="1">
    <location>
        <begin position="277"/>
        <end position="301"/>
    </location>
</feature>
<sequence length="344" mass="35796">MPWHALEALDDALTATREFLLPFSLRRWLTLAVVAFFVSGATAFEPSPSFSFGDGAVGGGPEPGPPDPAGIGLFTGELTASQLQLLVALVAVLLIVGLVLAYVATVLEFVFVEILRDREVQIRGRFGRYTDAGASLFLFRLAVGVVVLSAVLGVVALVVLTGGLFVIALVLLSPAFLLVGVGLWLLLAFTADFVVPAMIVEEAGVVDGWRAFWPELRAEWRQYAAYALARIVLGGVAGVVAGIGFVAAGVPLGIPFGIVAGGLFLIGQAIGSSAIGLALAGAVAALWLIAVLVVGTTFVQVPIQTYLRYYSLLVLGAVSPAFDLLADVRADLADASDASDASDR</sequence>
<keyword evidence="1" id="KW-0472">Membrane</keyword>
<evidence type="ECO:0000313" key="3">
    <source>
        <dbReference type="Proteomes" id="UP001500420"/>
    </source>
</evidence>
<evidence type="ECO:0000256" key="1">
    <source>
        <dbReference type="SAM" id="Phobius"/>
    </source>
</evidence>
<dbReference type="RefSeq" id="WP_343774899.1">
    <property type="nucleotide sequence ID" value="NZ_BAAADV010000007.1"/>
</dbReference>
<feature type="transmembrane region" description="Helical" evidence="1">
    <location>
        <begin position="136"/>
        <end position="159"/>
    </location>
</feature>
<dbReference type="Proteomes" id="UP001500420">
    <property type="component" value="Unassembled WGS sequence"/>
</dbReference>
<keyword evidence="1" id="KW-0812">Transmembrane</keyword>
<accession>A0AAV3TD41</accession>
<protein>
    <recommendedName>
        <fullName evidence="4">Glycerophosphoryl diester phosphodiesterase membrane domain-containing protein</fullName>
    </recommendedName>
</protein>
<dbReference type="AlphaFoldDB" id="A0AAV3TD41"/>
<gene>
    <name evidence="2" type="ORF">GCM10009020_30280</name>
</gene>
<keyword evidence="1" id="KW-1133">Transmembrane helix</keyword>
<name>A0AAV3TD41_9EURY</name>
<dbReference type="Pfam" id="PF24400">
    <property type="entry name" value="DUF7544"/>
    <property type="match status" value="1"/>
</dbReference>
<organism evidence="2 3">
    <name type="scientific">Natronoarchaeum mannanilyticum</name>
    <dbReference type="NCBI Taxonomy" id="926360"/>
    <lineage>
        <taxon>Archaea</taxon>
        <taxon>Methanobacteriati</taxon>
        <taxon>Methanobacteriota</taxon>
        <taxon>Stenosarchaea group</taxon>
        <taxon>Halobacteria</taxon>
        <taxon>Halobacteriales</taxon>
        <taxon>Natronoarchaeaceae</taxon>
    </lineage>
</organism>
<feature type="transmembrane region" description="Helical" evidence="1">
    <location>
        <begin position="85"/>
        <end position="115"/>
    </location>
</feature>
<evidence type="ECO:0008006" key="4">
    <source>
        <dbReference type="Google" id="ProtNLM"/>
    </source>
</evidence>
<keyword evidence="3" id="KW-1185">Reference proteome</keyword>
<dbReference type="EMBL" id="BAAADV010000007">
    <property type="protein sequence ID" value="GAA0679648.1"/>
    <property type="molecule type" value="Genomic_DNA"/>
</dbReference>
<dbReference type="InterPro" id="IPR055966">
    <property type="entry name" value="DUF7544"/>
</dbReference>
<evidence type="ECO:0000313" key="2">
    <source>
        <dbReference type="EMBL" id="GAA0679648.1"/>
    </source>
</evidence>
<feature type="transmembrane region" description="Helical" evidence="1">
    <location>
        <begin position="252"/>
        <end position="270"/>
    </location>
</feature>